<proteinExistence type="predicted"/>
<reference evidence="2" key="1">
    <citation type="journal article" date="2019" name="Environ. Microbiol.">
        <title>Fungal ecological strategies reflected in gene transcription - a case study of two litter decomposers.</title>
        <authorList>
            <person name="Barbi F."/>
            <person name="Kohler A."/>
            <person name="Barry K."/>
            <person name="Baskaran P."/>
            <person name="Daum C."/>
            <person name="Fauchery L."/>
            <person name="Ihrmark K."/>
            <person name="Kuo A."/>
            <person name="LaButti K."/>
            <person name="Lipzen A."/>
            <person name="Morin E."/>
            <person name="Grigoriev I.V."/>
            <person name="Henrissat B."/>
            <person name="Lindahl B."/>
            <person name="Martin F."/>
        </authorList>
    </citation>
    <scope>NUCLEOTIDE SEQUENCE</scope>
    <source>
        <strain evidence="2">JB14</strain>
    </source>
</reference>
<dbReference type="Proteomes" id="UP000799118">
    <property type="component" value="Unassembled WGS sequence"/>
</dbReference>
<name>A0A6A4IEU7_9AGAR</name>
<evidence type="ECO:0000313" key="3">
    <source>
        <dbReference type="Proteomes" id="UP000799118"/>
    </source>
</evidence>
<feature type="compositionally biased region" description="Low complexity" evidence="1">
    <location>
        <begin position="286"/>
        <end position="299"/>
    </location>
</feature>
<feature type="compositionally biased region" description="Pro residues" evidence="1">
    <location>
        <begin position="78"/>
        <end position="87"/>
    </location>
</feature>
<keyword evidence="3" id="KW-1185">Reference proteome</keyword>
<accession>A0A6A4IEU7</accession>
<feature type="compositionally biased region" description="Low complexity" evidence="1">
    <location>
        <begin position="450"/>
        <end position="459"/>
    </location>
</feature>
<feature type="compositionally biased region" description="Polar residues" evidence="1">
    <location>
        <begin position="1"/>
        <end position="11"/>
    </location>
</feature>
<dbReference type="AlphaFoldDB" id="A0A6A4IEU7"/>
<evidence type="ECO:0000256" key="1">
    <source>
        <dbReference type="SAM" id="MobiDB-lite"/>
    </source>
</evidence>
<evidence type="ECO:0000313" key="2">
    <source>
        <dbReference type="EMBL" id="KAE9407798.1"/>
    </source>
</evidence>
<dbReference type="OrthoDB" id="2951131at2759"/>
<feature type="region of interest" description="Disordered" evidence="1">
    <location>
        <begin position="1"/>
        <end position="109"/>
    </location>
</feature>
<protein>
    <submittedName>
        <fullName evidence="2">Uncharacterized protein</fullName>
    </submittedName>
</protein>
<sequence>MISQPETNTTVNRERQLRPAPLRASTSTEAFPSQPSNRKISTPVHSRRPNPYSRAAVHRQSQPSRSMQRAVPSVTGSSPPPYFPPRRPIQRSMFAEPDSKPSIVDASSRPRASISEISIIPSMTKSGEKPRMAMGDRPLQQPLSSPLKYIFDYTMVNLYSGLAQLNSAWGNALNKERNEKERMRAHYLKMQRERDIAVERLEKSRSASYSVVEIREKRSREDDDAEEAGIQLPMPPTSCSLSPSDSSSSHSPEQDDPAYSLVYPAESSLSPSPPPPPISGRRTFFPSSSPPLSSSSPRSGPHRIISLEDASLPPPPASAPAAMSFRSSERPRSASPSDSDRRSVRSSSSKRRRLSPLTEDALAAAAEEAVVCASVYIKVEDSEGEGGECDMDLGSDNESSNGEIKESVALNWSHPRVGALGKKLLFTDHDDDGDSTTIIQLVSLPKASDTTTTVSCSSDFETKSTPHPNPVSEEKPDTDISPAPSTLEIPRLNLHDLNYMYFKHNSCYYCRVCCLLTPGAHWRPLPPDLDILVNHCTSDHPETYSQVAGLTLQQVIQLQMLLKANGSSSKTPPATV</sequence>
<feature type="compositionally biased region" description="Low complexity" evidence="1">
    <location>
        <begin position="237"/>
        <end position="251"/>
    </location>
</feature>
<feature type="region of interest" description="Disordered" evidence="1">
    <location>
        <begin position="207"/>
        <end position="357"/>
    </location>
</feature>
<feature type="region of interest" description="Disordered" evidence="1">
    <location>
        <begin position="450"/>
        <end position="483"/>
    </location>
</feature>
<organism evidence="2 3">
    <name type="scientific">Gymnopus androsaceus JB14</name>
    <dbReference type="NCBI Taxonomy" id="1447944"/>
    <lineage>
        <taxon>Eukaryota</taxon>
        <taxon>Fungi</taxon>
        <taxon>Dikarya</taxon>
        <taxon>Basidiomycota</taxon>
        <taxon>Agaricomycotina</taxon>
        <taxon>Agaricomycetes</taxon>
        <taxon>Agaricomycetidae</taxon>
        <taxon>Agaricales</taxon>
        <taxon>Marasmiineae</taxon>
        <taxon>Omphalotaceae</taxon>
        <taxon>Gymnopus</taxon>
    </lineage>
</organism>
<feature type="compositionally biased region" description="Polar residues" evidence="1">
    <location>
        <begin position="24"/>
        <end position="44"/>
    </location>
</feature>
<feature type="compositionally biased region" description="Basic and acidic residues" evidence="1">
    <location>
        <begin position="327"/>
        <end position="343"/>
    </location>
</feature>
<dbReference type="EMBL" id="ML769394">
    <property type="protein sequence ID" value="KAE9407798.1"/>
    <property type="molecule type" value="Genomic_DNA"/>
</dbReference>
<gene>
    <name evidence="2" type="ORF">BT96DRAFT_84758</name>
</gene>